<comment type="function">
    <text evidence="2 7">Synthesizes alpha-1,4-glucan chains using ADP-glucose.</text>
</comment>
<comment type="pathway">
    <text evidence="7">Glycan biosynthesis; glycogen biosynthesis.</text>
</comment>
<dbReference type="GO" id="GO:0004373">
    <property type="term" value="F:alpha-1,4-glucan glucosyltransferase (UDP-glucose donor) activity"/>
    <property type="evidence" value="ECO:0007669"/>
    <property type="project" value="InterPro"/>
</dbReference>
<feature type="binding site" evidence="7">
    <location>
        <position position="15"/>
    </location>
    <ligand>
        <name>ADP-alpha-D-glucose</name>
        <dbReference type="ChEBI" id="CHEBI:57498"/>
    </ligand>
</feature>
<dbReference type="InterPro" id="IPR013534">
    <property type="entry name" value="Starch_synth_cat_dom"/>
</dbReference>
<proteinExistence type="inferred from homology"/>
<feature type="domain" description="Starch synthase catalytic" evidence="9">
    <location>
        <begin position="2"/>
        <end position="237"/>
    </location>
</feature>
<keyword evidence="4 7" id="KW-0328">Glycosyltransferase</keyword>
<organism evidence="10 11">
    <name type="scientific">Berkelbacteria bacterium GW2011_GWE1_39_12</name>
    <dbReference type="NCBI Taxonomy" id="1618337"/>
    <lineage>
        <taxon>Bacteria</taxon>
        <taxon>Candidatus Berkelbacteria</taxon>
    </lineage>
</organism>
<evidence type="ECO:0000313" key="10">
    <source>
        <dbReference type="EMBL" id="AKM82448.1"/>
    </source>
</evidence>
<dbReference type="Pfam" id="PF00534">
    <property type="entry name" value="Glycos_transf_1"/>
    <property type="match status" value="1"/>
</dbReference>
<reference evidence="10 11" key="1">
    <citation type="journal article" date="2015" name="Nature">
        <title>rRNA introns, odd ribosomes, and small enigmatic genomes across a large radiation of phyla.</title>
        <authorList>
            <person name="Brown C.T."/>
            <person name="Hug L.A."/>
            <person name="Thomas B.C."/>
            <person name="Sharon I."/>
            <person name="Castelle C.J."/>
            <person name="Singh A."/>
            <person name="Wilkins M.J."/>
            <person name="Williams K.H."/>
            <person name="Banfield J.F."/>
        </authorList>
    </citation>
    <scope>NUCLEOTIDE SEQUENCE [LARGE SCALE GENOMIC DNA]</scope>
</reference>
<comment type="similarity">
    <text evidence="3 7">Belongs to the glycosyltransferase 1 family. Bacterial/plant glycogen synthase subfamily.</text>
</comment>
<name>A0A0G4B4W2_9BACT</name>
<protein>
    <recommendedName>
        <fullName evidence="7">Glycogen synthase</fullName>
        <ecNumber evidence="7">2.4.1.21</ecNumber>
    </recommendedName>
    <alternativeName>
        <fullName evidence="7">Starch [bacterial glycogen] synthase</fullName>
    </alternativeName>
</protein>
<dbReference type="PANTHER" id="PTHR45825:SF11">
    <property type="entry name" value="ALPHA AMYLASE DOMAIN-CONTAINING PROTEIN"/>
    <property type="match status" value="1"/>
</dbReference>
<dbReference type="STRING" id="1618337.UT28_C0001G0648"/>
<dbReference type="NCBIfam" id="TIGR02095">
    <property type="entry name" value="glgA"/>
    <property type="match status" value="1"/>
</dbReference>
<feature type="domain" description="Glycosyl transferase family 1" evidence="8">
    <location>
        <begin position="290"/>
        <end position="437"/>
    </location>
</feature>
<evidence type="ECO:0000256" key="5">
    <source>
        <dbReference type="ARBA" id="ARBA00022679"/>
    </source>
</evidence>
<dbReference type="AlphaFoldDB" id="A0A0G4B4W2"/>
<evidence type="ECO:0000259" key="9">
    <source>
        <dbReference type="Pfam" id="PF08323"/>
    </source>
</evidence>
<keyword evidence="5 7" id="KW-0808">Transferase</keyword>
<dbReference type="HAMAP" id="MF_00484">
    <property type="entry name" value="Glycogen_synth"/>
    <property type="match status" value="1"/>
</dbReference>
<dbReference type="GO" id="GO:0005978">
    <property type="term" value="P:glycogen biosynthetic process"/>
    <property type="evidence" value="ECO:0007669"/>
    <property type="project" value="UniProtKB-UniRule"/>
</dbReference>
<dbReference type="SUPFAM" id="SSF53756">
    <property type="entry name" value="UDP-Glycosyltransferase/glycogen phosphorylase"/>
    <property type="match status" value="1"/>
</dbReference>
<evidence type="ECO:0000256" key="1">
    <source>
        <dbReference type="ARBA" id="ARBA00001478"/>
    </source>
</evidence>
<dbReference type="UniPathway" id="UPA00164"/>
<dbReference type="PATRIC" id="fig|1618337.4.peg.653"/>
<dbReference type="EC" id="2.4.1.21" evidence="7"/>
<comment type="catalytic activity">
    <reaction evidence="1 7">
        <text>[(1-&gt;4)-alpha-D-glucosyl](n) + ADP-alpha-D-glucose = [(1-&gt;4)-alpha-D-glucosyl](n+1) + ADP + H(+)</text>
        <dbReference type="Rhea" id="RHEA:18189"/>
        <dbReference type="Rhea" id="RHEA-COMP:9584"/>
        <dbReference type="Rhea" id="RHEA-COMP:9587"/>
        <dbReference type="ChEBI" id="CHEBI:15378"/>
        <dbReference type="ChEBI" id="CHEBI:15444"/>
        <dbReference type="ChEBI" id="CHEBI:57498"/>
        <dbReference type="ChEBI" id="CHEBI:456216"/>
        <dbReference type="EC" id="2.4.1.21"/>
    </reaction>
</comment>
<dbReference type="InterPro" id="IPR011835">
    <property type="entry name" value="GS/SS"/>
</dbReference>
<dbReference type="GO" id="GO:0009011">
    <property type="term" value="F:alpha-1,4-glucan glucosyltransferase (ADP-glucose donor) activity"/>
    <property type="evidence" value="ECO:0007669"/>
    <property type="project" value="UniProtKB-UniRule"/>
</dbReference>
<keyword evidence="6 7" id="KW-0320">Glycogen biosynthesis</keyword>
<sequence length="484" mass="54838">MKILILSSEVTPLIKAGGLGDVTGSLPKALVKQYDLDIIIMIPKYKSFDDKKNPNQKIISKFEITLPSGEKYFIDVYKTPLPQTNISVYMIDMPKFFNGDGVYSHHPEINNIQWVNFSKAALDLLKKINFQPDVIHIQFSTMGLVPKWLKTIYKNDPFYQKIATLTTLHNMTNSGKIDFANVDLTGLKMKDYQELREITGDSAISIAGEAINNSDMFNTVSPTCVKETLTEKFDLILNKIILKNKNRFTGILNGIDYSSFDPRVSPDVPVKYWIDSLDKKNENKLYLQKKFGLTQNPDSPLICAVTRISRQKGLLLIDKIMDEIMDMGAQFIILGSGEDSIEKLFIKAEKKNPQMISAQMTFDEHLAQTIYAGADILLMPSQSETCGLSQIIAMRFGTVPVVRSTGGLADTVIDGKTGFVFNDYDEKSLLASTRQAVSIFYNHKDDWRKIQIEGMRKDFSWNISAEKYIQLYEKVIKHHNSECK</sequence>
<dbReference type="InterPro" id="IPR001296">
    <property type="entry name" value="Glyco_trans_1"/>
</dbReference>
<evidence type="ECO:0000256" key="4">
    <source>
        <dbReference type="ARBA" id="ARBA00022676"/>
    </source>
</evidence>
<evidence type="ECO:0000256" key="3">
    <source>
        <dbReference type="ARBA" id="ARBA00010281"/>
    </source>
</evidence>
<dbReference type="Pfam" id="PF08323">
    <property type="entry name" value="Glyco_transf_5"/>
    <property type="match status" value="1"/>
</dbReference>
<dbReference type="KEGG" id="bbgw:UT28_C0001G0648"/>
<dbReference type="EMBL" id="CP011213">
    <property type="protein sequence ID" value="AKM82448.1"/>
    <property type="molecule type" value="Genomic_DNA"/>
</dbReference>
<evidence type="ECO:0000259" key="8">
    <source>
        <dbReference type="Pfam" id="PF00534"/>
    </source>
</evidence>
<dbReference type="Gene3D" id="3.40.50.2000">
    <property type="entry name" value="Glycogen Phosphorylase B"/>
    <property type="match status" value="2"/>
</dbReference>
<accession>A0A0G4B4W2</accession>
<dbReference type="Proteomes" id="UP000035648">
    <property type="component" value="Chromosome"/>
</dbReference>
<evidence type="ECO:0000313" key="11">
    <source>
        <dbReference type="Proteomes" id="UP000035648"/>
    </source>
</evidence>
<evidence type="ECO:0000256" key="6">
    <source>
        <dbReference type="ARBA" id="ARBA00023056"/>
    </source>
</evidence>
<dbReference type="PANTHER" id="PTHR45825">
    <property type="entry name" value="GRANULE-BOUND STARCH SYNTHASE 1, CHLOROPLASTIC/AMYLOPLASTIC"/>
    <property type="match status" value="1"/>
</dbReference>
<dbReference type="CDD" id="cd03791">
    <property type="entry name" value="GT5_Glycogen_synthase_DULL1-like"/>
    <property type="match status" value="1"/>
</dbReference>
<gene>
    <name evidence="7" type="primary">glgA</name>
    <name evidence="10" type="ORF">UT28_C0001G0648</name>
</gene>
<evidence type="ECO:0000256" key="2">
    <source>
        <dbReference type="ARBA" id="ARBA00002764"/>
    </source>
</evidence>
<evidence type="ECO:0000256" key="7">
    <source>
        <dbReference type="HAMAP-Rule" id="MF_00484"/>
    </source>
</evidence>